<dbReference type="Gene3D" id="3.30.9.10">
    <property type="entry name" value="D-Amino Acid Oxidase, subunit A, domain 2"/>
    <property type="match status" value="1"/>
</dbReference>
<feature type="domain" description="FAD dependent oxidoreductase" evidence="5">
    <location>
        <begin position="6"/>
        <end position="362"/>
    </location>
</feature>
<dbReference type="PANTHER" id="PTHR10961:SF7">
    <property type="entry name" value="FAD DEPENDENT OXIDOREDUCTASE DOMAIN-CONTAINING PROTEIN"/>
    <property type="match status" value="1"/>
</dbReference>
<evidence type="ECO:0000256" key="4">
    <source>
        <dbReference type="ARBA" id="ARBA00023002"/>
    </source>
</evidence>
<dbReference type="InterPro" id="IPR045170">
    <property type="entry name" value="MTOX"/>
</dbReference>
<evidence type="ECO:0000313" key="6">
    <source>
        <dbReference type="EMBL" id="SVB05487.1"/>
    </source>
</evidence>
<keyword evidence="2" id="KW-0285">Flavoprotein</keyword>
<accession>A0A382AX19</accession>
<dbReference type="AlphaFoldDB" id="A0A382AX19"/>
<evidence type="ECO:0000256" key="2">
    <source>
        <dbReference type="ARBA" id="ARBA00022630"/>
    </source>
</evidence>
<dbReference type="InterPro" id="IPR006076">
    <property type="entry name" value="FAD-dep_OxRdtase"/>
</dbReference>
<dbReference type="PANTHER" id="PTHR10961">
    <property type="entry name" value="PEROXISOMAL SARCOSINE OXIDASE"/>
    <property type="match status" value="1"/>
</dbReference>
<evidence type="ECO:0000259" key="5">
    <source>
        <dbReference type="Pfam" id="PF01266"/>
    </source>
</evidence>
<comment type="cofactor">
    <cofactor evidence="1">
        <name>FAD</name>
        <dbReference type="ChEBI" id="CHEBI:57692"/>
    </cofactor>
</comment>
<evidence type="ECO:0000256" key="1">
    <source>
        <dbReference type="ARBA" id="ARBA00001974"/>
    </source>
</evidence>
<protein>
    <recommendedName>
        <fullName evidence="5">FAD dependent oxidoreductase domain-containing protein</fullName>
    </recommendedName>
</protein>
<organism evidence="6">
    <name type="scientific">marine metagenome</name>
    <dbReference type="NCBI Taxonomy" id="408172"/>
    <lineage>
        <taxon>unclassified sequences</taxon>
        <taxon>metagenomes</taxon>
        <taxon>ecological metagenomes</taxon>
    </lineage>
</organism>
<dbReference type="Gene3D" id="3.50.50.60">
    <property type="entry name" value="FAD/NAD(P)-binding domain"/>
    <property type="match status" value="1"/>
</dbReference>
<reference evidence="6" key="1">
    <citation type="submission" date="2018-05" db="EMBL/GenBank/DDBJ databases">
        <authorList>
            <person name="Lanie J.A."/>
            <person name="Ng W.-L."/>
            <person name="Kazmierczak K.M."/>
            <person name="Andrzejewski T.M."/>
            <person name="Davidsen T.M."/>
            <person name="Wayne K.J."/>
            <person name="Tettelin H."/>
            <person name="Glass J.I."/>
            <person name="Rusch D."/>
            <person name="Podicherti R."/>
            <person name="Tsui H.-C.T."/>
            <person name="Winkler M.E."/>
        </authorList>
    </citation>
    <scope>NUCLEOTIDE SEQUENCE</scope>
</reference>
<evidence type="ECO:0000256" key="3">
    <source>
        <dbReference type="ARBA" id="ARBA00022827"/>
    </source>
</evidence>
<sequence>MAHAFDVIVVGVGSMGASTCWHLAKRGLKVLGLEQGPIPNPEASFAGATRAIRLSYTEHPDYVPLLQGAYEKWEILEEECGEELLRLTGALYMGPEEGDLVSGASRSAKEHDLSHSLYTHNELHQNWPQFKLPDSFVGLYEERAGYLLSERAVEAFVKESRRHGADIRGGQMVTSWTSGDTGVKVCAGGEEYFAEHLVMAAGAWVGKLLGNLDISLRVTRQVLGWVAPASAEHFTADRFPVWVLDGNDGEGVYYGFPLTPDGSGGEGLKLALHWPGREVDPDTVERGVNFGDDRDIKDALNRFIPLGMGPVVSQKVCLYTNTADGHFIVDRHPDYARVSLACGFSGHGFKFASVMGEVLADLATTGKTDWPIGFLGLSRFVR</sequence>
<dbReference type="SUPFAM" id="SSF54373">
    <property type="entry name" value="FAD-linked reductases, C-terminal domain"/>
    <property type="match status" value="1"/>
</dbReference>
<name>A0A382AX19_9ZZZZ</name>
<proteinExistence type="predicted"/>
<dbReference type="Pfam" id="PF01266">
    <property type="entry name" value="DAO"/>
    <property type="match status" value="1"/>
</dbReference>
<keyword evidence="3" id="KW-0274">FAD</keyword>
<dbReference type="EMBL" id="UINC01027006">
    <property type="protein sequence ID" value="SVB05487.1"/>
    <property type="molecule type" value="Genomic_DNA"/>
</dbReference>
<dbReference type="GO" id="GO:0050660">
    <property type="term" value="F:flavin adenine dinucleotide binding"/>
    <property type="evidence" value="ECO:0007669"/>
    <property type="project" value="InterPro"/>
</dbReference>
<dbReference type="SUPFAM" id="SSF51905">
    <property type="entry name" value="FAD/NAD(P)-binding domain"/>
    <property type="match status" value="1"/>
</dbReference>
<gene>
    <name evidence="6" type="ORF">METZ01_LOCUS158341</name>
</gene>
<dbReference type="GO" id="GO:0008115">
    <property type="term" value="F:sarcosine oxidase activity"/>
    <property type="evidence" value="ECO:0007669"/>
    <property type="project" value="TreeGrafter"/>
</dbReference>
<keyword evidence="4" id="KW-0560">Oxidoreductase</keyword>
<dbReference type="NCBIfam" id="NF008425">
    <property type="entry name" value="PRK11259.1"/>
    <property type="match status" value="1"/>
</dbReference>
<dbReference type="InterPro" id="IPR036188">
    <property type="entry name" value="FAD/NAD-bd_sf"/>
</dbReference>